<dbReference type="PANTHER" id="PTHR34272">
    <property type="entry name" value="EXPRESSED PROTEIN"/>
    <property type="match status" value="1"/>
</dbReference>
<feature type="compositionally biased region" description="Low complexity" evidence="1">
    <location>
        <begin position="139"/>
        <end position="173"/>
    </location>
</feature>
<dbReference type="InterPro" id="IPR055513">
    <property type="entry name" value="DUF7086"/>
</dbReference>
<feature type="region of interest" description="Disordered" evidence="1">
    <location>
        <begin position="139"/>
        <end position="218"/>
    </location>
</feature>
<evidence type="ECO:0000256" key="1">
    <source>
        <dbReference type="SAM" id="MobiDB-lite"/>
    </source>
</evidence>
<evidence type="ECO:0000259" key="2">
    <source>
        <dbReference type="Pfam" id="PF23324"/>
    </source>
</evidence>
<reference evidence="3" key="1">
    <citation type="submission" date="2020-09" db="EMBL/GenBank/DDBJ databases">
        <title>Genome-Enabled Discovery of Anthraquinone Biosynthesis in Senna tora.</title>
        <authorList>
            <person name="Kang S.-H."/>
            <person name="Pandey R.P."/>
            <person name="Lee C.-M."/>
            <person name="Sim J.-S."/>
            <person name="Jeong J.-T."/>
            <person name="Choi B.-S."/>
            <person name="Jung M."/>
            <person name="Ginzburg D."/>
            <person name="Zhao K."/>
            <person name="Won S.Y."/>
            <person name="Oh T.-J."/>
            <person name="Yu Y."/>
            <person name="Kim N.-H."/>
            <person name="Lee O.R."/>
            <person name="Lee T.-H."/>
            <person name="Bashyal P."/>
            <person name="Kim T.-S."/>
            <person name="Lee W.-H."/>
            <person name="Kawkins C."/>
            <person name="Kim C.-K."/>
            <person name="Kim J.S."/>
            <person name="Ahn B.O."/>
            <person name="Rhee S.Y."/>
            <person name="Sohng J.K."/>
        </authorList>
    </citation>
    <scope>NUCLEOTIDE SEQUENCE</scope>
    <source>
        <tissue evidence="3">Leaf</tissue>
    </source>
</reference>
<evidence type="ECO:0000313" key="4">
    <source>
        <dbReference type="Proteomes" id="UP000634136"/>
    </source>
</evidence>
<feature type="region of interest" description="Disordered" evidence="1">
    <location>
        <begin position="1"/>
        <end position="67"/>
    </location>
</feature>
<keyword evidence="4" id="KW-1185">Reference proteome</keyword>
<dbReference type="OrthoDB" id="1900495at2759"/>
<name>A0A834SXY0_9FABA</name>
<sequence length="375" mass="42430">MENRDDEESPESKRQKDEELPEPKRQKVDDVSDELSLSLSLPSSSTTSQHHHYPPSSMQTQSQFSQTFPQTPYLPSFFPHYLSSSSFSSSSSSTSLHHHSSSSQTQSQFSQTFPQTPYLPSFFPHYLWPSSFSSSSSSSTSLYHHSSSSQRQSQFSQTFSQTPNLQLHLSLPQPNLPPSPPQPSPSPSPSPNPFPTSRTRRNPSRGPRKTKSATIPEPFPWATNKRAVVHSLNYLRENQILTITGAVKCKTCDGESGYDTVSFDLESKFAEVSRYVEMNKCRMHDRAPDVWDKPRLPSCRKCGNSVRPVVSEKKRSINWLFLLLGQMLGSCTLGQLKYFCKHNKFFRTGAKNRILYITYLGLCKQLDPMGPFDVM</sequence>
<dbReference type="Proteomes" id="UP000634136">
    <property type="component" value="Unassembled WGS sequence"/>
</dbReference>
<feature type="compositionally biased region" description="Basic and acidic residues" evidence="1">
    <location>
        <begin position="10"/>
        <end position="30"/>
    </location>
</feature>
<dbReference type="Pfam" id="PF23324">
    <property type="entry name" value="DUF7086"/>
    <property type="match status" value="1"/>
</dbReference>
<gene>
    <name evidence="3" type="ORF">G2W53_031877</name>
</gene>
<protein>
    <submittedName>
        <fullName evidence="3">Bromodomain-containing protein 4-like</fullName>
    </submittedName>
</protein>
<accession>A0A834SXY0</accession>
<feature type="domain" description="DUF7086" evidence="2">
    <location>
        <begin position="232"/>
        <end position="366"/>
    </location>
</feature>
<comment type="caution">
    <text evidence="3">The sequence shown here is derived from an EMBL/GenBank/DDBJ whole genome shotgun (WGS) entry which is preliminary data.</text>
</comment>
<feature type="region of interest" description="Disordered" evidence="1">
    <location>
        <begin position="83"/>
        <end position="112"/>
    </location>
</feature>
<feature type="compositionally biased region" description="Basic residues" evidence="1">
    <location>
        <begin position="198"/>
        <end position="211"/>
    </location>
</feature>
<feature type="compositionally biased region" description="Low complexity" evidence="1">
    <location>
        <begin position="35"/>
        <end position="67"/>
    </location>
</feature>
<evidence type="ECO:0000313" key="3">
    <source>
        <dbReference type="EMBL" id="KAF7810901.1"/>
    </source>
</evidence>
<proteinExistence type="predicted"/>
<dbReference type="EMBL" id="JAAIUW010000010">
    <property type="protein sequence ID" value="KAF7810901.1"/>
    <property type="molecule type" value="Genomic_DNA"/>
</dbReference>
<organism evidence="3 4">
    <name type="scientific">Senna tora</name>
    <dbReference type="NCBI Taxonomy" id="362788"/>
    <lineage>
        <taxon>Eukaryota</taxon>
        <taxon>Viridiplantae</taxon>
        <taxon>Streptophyta</taxon>
        <taxon>Embryophyta</taxon>
        <taxon>Tracheophyta</taxon>
        <taxon>Spermatophyta</taxon>
        <taxon>Magnoliopsida</taxon>
        <taxon>eudicotyledons</taxon>
        <taxon>Gunneridae</taxon>
        <taxon>Pentapetalae</taxon>
        <taxon>rosids</taxon>
        <taxon>fabids</taxon>
        <taxon>Fabales</taxon>
        <taxon>Fabaceae</taxon>
        <taxon>Caesalpinioideae</taxon>
        <taxon>Cassia clade</taxon>
        <taxon>Senna</taxon>
    </lineage>
</organism>
<dbReference type="AlphaFoldDB" id="A0A834SXY0"/>
<feature type="compositionally biased region" description="Pro residues" evidence="1">
    <location>
        <begin position="174"/>
        <end position="194"/>
    </location>
</feature>
<dbReference type="PANTHER" id="PTHR34272:SF1">
    <property type="entry name" value="EXPRESSED PROTEIN"/>
    <property type="match status" value="1"/>
</dbReference>